<dbReference type="PANTHER" id="PTHR30203">
    <property type="entry name" value="OUTER MEMBRANE CATION EFFLUX PROTEIN"/>
    <property type="match status" value="1"/>
</dbReference>
<evidence type="ECO:0000256" key="1">
    <source>
        <dbReference type="SAM" id="SignalP"/>
    </source>
</evidence>
<evidence type="ECO:0000313" key="2">
    <source>
        <dbReference type="EMBL" id="SFN62164.1"/>
    </source>
</evidence>
<accession>A0A1I5AI62</accession>
<feature type="signal peptide" evidence="1">
    <location>
        <begin position="1"/>
        <end position="28"/>
    </location>
</feature>
<dbReference type="RefSeq" id="WP_092410474.1">
    <property type="nucleotide sequence ID" value="NZ_FOVF01000038.1"/>
</dbReference>
<dbReference type="SUPFAM" id="SSF56954">
    <property type="entry name" value="Outer membrane efflux proteins (OEP)"/>
    <property type="match status" value="1"/>
</dbReference>
<dbReference type="AlphaFoldDB" id="A0A1I5AI62"/>
<reference evidence="2 3" key="1">
    <citation type="submission" date="2016-10" db="EMBL/GenBank/DDBJ databases">
        <authorList>
            <person name="de Groot N.N."/>
        </authorList>
    </citation>
    <scope>NUCLEOTIDE SEQUENCE [LARGE SCALE GENOMIC DNA]</scope>
    <source>
        <strain evidence="2 3">CGMCC 1.7659</strain>
    </source>
</reference>
<keyword evidence="1" id="KW-0732">Signal</keyword>
<dbReference type="Proteomes" id="UP000198575">
    <property type="component" value="Unassembled WGS sequence"/>
</dbReference>
<proteinExistence type="predicted"/>
<gene>
    <name evidence="2" type="ORF">SAMN05216289_13822</name>
</gene>
<dbReference type="Gene3D" id="1.20.1600.10">
    <property type="entry name" value="Outer membrane efflux proteins (OEP)"/>
    <property type="match status" value="1"/>
</dbReference>
<dbReference type="OrthoDB" id="5801460at2"/>
<protein>
    <submittedName>
        <fullName evidence="2">Outer membrane protein, cobalt-zinc-cadmium efflux system</fullName>
    </submittedName>
</protein>
<dbReference type="PANTHER" id="PTHR30203:SF24">
    <property type="entry name" value="BLR4935 PROTEIN"/>
    <property type="match status" value="1"/>
</dbReference>
<keyword evidence="3" id="KW-1185">Reference proteome</keyword>
<dbReference type="GO" id="GO:0015562">
    <property type="term" value="F:efflux transmembrane transporter activity"/>
    <property type="evidence" value="ECO:0007669"/>
    <property type="project" value="InterPro"/>
</dbReference>
<dbReference type="STRING" id="578942.SAMN05216289_13822"/>
<dbReference type="InterPro" id="IPR010131">
    <property type="entry name" value="MdtP/NodT-like"/>
</dbReference>
<dbReference type="EMBL" id="FOVF01000038">
    <property type="protein sequence ID" value="SFN62164.1"/>
    <property type="molecule type" value="Genomic_DNA"/>
</dbReference>
<sequence length="427" mass="46366">MLRLQRPRRHVAAWTAMGLALASTFALPARSEQTPATLAPAALRTAVVAAWREHPSFRYGEASLRAAQATSEAASQPIYNPELELSSADEGVERTTTAGLSLRLDIGGKRSARRDAARARFAEAAADAALLRRDFAKQWLGAWAEYEAAQERVEIGEHRMALVARFADVAQRLYAASDISGLERDLASLASDEARAAQAQLLADRADAAARFRAVGGEVADMAGVKIAASALPEPVDDDRTDRLPDWTLARARTDAAAREVAVARRERIADPSITAYAGRKRYAIGGPDDRVFGVTVSVPLFVRNSYRAEVVAAQAHADALAADQARTQIALEAESRRATESYAAARVAWKTWSSSPGTDVDRRSELLEKLWRAGEISATDYLLQLRQTLDTQLAGADLQARLWRSAVDYLAANGRLQHWIGLEDAP</sequence>
<feature type="chain" id="PRO_5011779458" evidence="1">
    <location>
        <begin position="29"/>
        <end position="427"/>
    </location>
</feature>
<organism evidence="2 3">
    <name type="scientific">Dokdonella immobilis</name>
    <dbReference type="NCBI Taxonomy" id="578942"/>
    <lineage>
        <taxon>Bacteria</taxon>
        <taxon>Pseudomonadati</taxon>
        <taxon>Pseudomonadota</taxon>
        <taxon>Gammaproteobacteria</taxon>
        <taxon>Lysobacterales</taxon>
        <taxon>Rhodanobacteraceae</taxon>
        <taxon>Dokdonella</taxon>
    </lineage>
</organism>
<evidence type="ECO:0000313" key="3">
    <source>
        <dbReference type="Proteomes" id="UP000198575"/>
    </source>
</evidence>
<name>A0A1I5AI62_9GAMM</name>